<name>A0A917UQU1_9PSED</name>
<keyword evidence="2" id="KW-1133">Transmembrane helix</keyword>
<organism evidence="3 4">
    <name type="scientific">Pseudomonas matsuisoli</name>
    <dbReference type="NCBI Taxonomy" id="1515666"/>
    <lineage>
        <taxon>Bacteria</taxon>
        <taxon>Pseudomonadati</taxon>
        <taxon>Pseudomonadota</taxon>
        <taxon>Gammaproteobacteria</taxon>
        <taxon>Pseudomonadales</taxon>
        <taxon>Pseudomonadaceae</taxon>
        <taxon>Pseudomonas</taxon>
    </lineage>
</organism>
<evidence type="ECO:0000256" key="2">
    <source>
        <dbReference type="SAM" id="Phobius"/>
    </source>
</evidence>
<feature type="compositionally biased region" description="Basic and acidic residues" evidence="1">
    <location>
        <begin position="117"/>
        <end position="131"/>
    </location>
</feature>
<keyword evidence="2" id="KW-0472">Membrane</keyword>
<sequence>MTEQDYLIAWAIYGVAALGCIAVSFKLTGWMWRWLREPLRLIVAVLVLTPTIVDPTKDFFAPAVAITAMDVVLKVGDNAWRGVMDLVSYALVAFGAYLVFALVRWPLERKVRQRKAEEAKRHARRNVRESAHEDDERDELAPRTSSPAPRASGMRVEPRL</sequence>
<accession>A0A917UQU1</accession>
<dbReference type="AlphaFoldDB" id="A0A917UQU1"/>
<evidence type="ECO:0000313" key="4">
    <source>
        <dbReference type="Proteomes" id="UP000635983"/>
    </source>
</evidence>
<protein>
    <submittedName>
        <fullName evidence="3">Uncharacterized protein</fullName>
    </submittedName>
</protein>
<dbReference type="Proteomes" id="UP000635983">
    <property type="component" value="Unassembled WGS sequence"/>
</dbReference>
<feature type="region of interest" description="Disordered" evidence="1">
    <location>
        <begin position="117"/>
        <end position="160"/>
    </location>
</feature>
<gene>
    <name evidence="3" type="ORF">GCM10009304_00460</name>
</gene>
<comment type="caution">
    <text evidence="3">The sequence shown here is derived from an EMBL/GenBank/DDBJ whole genome shotgun (WGS) entry which is preliminary data.</text>
</comment>
<proteinExistence type="predicted"/>
<keyword evidence="2" id="KW-0812">Transmembrane</keyword>
<evidence type="ECO:0000313" key="3">
    <source>
        <dbReference type="EMBL" id="GGJ78457.1"/>
    </source>
</evidence>
<dbReference type="EMBL" id="BMPO01000001">
    <property type="protein sequence ID" value="GGJ78457.1"/>
    <property type="molecule type" value="Genomic_DNA"/>
</dbReference>
<evidence type="ECO:0000256" key="1">
    <source>
        <dbReference type="SAM" id="MobiDB-lite"/>
    </source>
</evidence>
<keyword evidence="4" id="KW-1185">Reference proteome</keyword>
<dbReference type="RefSeq" id="WP_188981143.1">
    <property type="nucleotide sequence ID" value="NZ_BMPO01000001.1"/>
</dbReference>
<reference evidence="3" key="1">
    <citation type="journal article" date="2014" name="Int. J. Syst. Evol. Microbiol.">
        <title>Complete genome sequence of Corynebacterium casei LMG S-19264T (=DSM 44701T), isolated from a smear-ripened cheese.</title>
        <authorList>
            <consortium name="US DOE Joint Genome Institute (JGI-PGF)"/>
            <person name="Walter F."/>
            <person name="Albersmeier A."/>
            <person name="Kalinowski J."/>
            <person name="Ruckert C."/>
        </authorList>
    </citation>
    <scope>NUCLEOTIDE SEQUENCE</scope>
    <source>
        <strain evidence="3">JCM 30078</strain>
    </source>
</reference>
<reference evidence="3" key="2">
    <citation type="submission" date="2020-09" db="EMBL/GenBank/DDBJ databases">
        <authorList>
            <person name="Sun Q."/>
            <person name="Ohkuma M."/>
        </authorList>
    </citation>
    <scope>NUCLEOTIDE SEQUENCE</scope>
    <source>
        <strain evidence="3">JCM 30078</strain>
    </source>
</reference>
<feature type="transmembrane region" description="Helical" evidence="2">
    <location>
        <begin position="6"/>
        <end position="25"/>
    </location>
</feature>
<feature type="transmembrane region" description="Helical" evidence="2">
    <location>
        <begin position="86"/>
        <end position="105"/>
    </location>
</feature>